<dbReference type="Proteomes" id="UP001151529">
    <property type="component" value="Chromosome 1"/>
</dbReference>
<evidence type="ECO:0000313" key="2">
    <source>
        <dbReference type="Proteomes" id="UP001151529"/>
    </source>
</evidence>
<gene>
    <name evidence="1" type="ORF">OIU85_025615</name>
</gene>
<dbReference type="EMBL" id="JAPFFL010000007">
    <property type="protein sequence ID" value="KAJ6714009.1"/>
    <property type="molecule type" value="Genomic_DNA"/>
</dbReference>
<evidence type="ECO:0000313" key="1">
    <source>
        <dbReference type="EMBL" id="KAJ6714009.1"/>
    </source>
</evidence>
<dbReference type="AlphaFoldDB" id="A0A9Q0TLP7"/>
<accession>A0A9Q0TLP7</accession>
<keyword evidence="2" id="KW-1185">Reference proteome</keyword>
<sequence>MPSLLLMNTPPYLLNYVVHFIAHTLSISLTEGKRRSLILRDSILANTFIRAAIVDCGTCPDLPHEPGGHGVNPFSGGNSVRLSRMDWRDSDRSLVDRRPD</sequence>
<name>A0A9Q0TLP7_SALVM</name>
<comment type="caution">
    <text evidence="1">The sequence shown here is derived from an EMBL/GenBank/DDBJ whole genome shotgun (WGS) entry which is preliminary data.</text>
</comment>
<organism evidence="1 2">
    <name type="scientific">Salix viminalis</name>
    <name type="common">Common osier</name>
    <name type="synonym">Basket willow</name>
    <dbReference type="NCBI Taxonomy" id="40686"/>
    <lineage>
        <taxon>Eukaryota</taxon>
        <taxon>Viridiplantae</taxon>
        <taxon>Streptophyta</taxon>
        <taxon>Embryophyta</taxon>
        <taxon>Tracheophyta</taxon>
        <taxon>Spermatophyta</taxon>
        <taxon>Magnoliopsida</taxon>
        <taxon>eudicotyledons</taxon>
        <taxon>Gunneridae</taxon>
        <taxon>Pentapetalae</taxon>
        <taxon>rosids</taxon>
        <taxon>fabids</taxon>
        <taxon>Malpighiales</taxon>
        <taxon>Salicaceae</taxon>
        <taxon>Saliceae</taxon>
        <taxon>Salix</taxon>
    </lineage>
</organism>
<reference evidence="1" key="1">
    <citation type="submission" date="2022-11" db="EMBL/GenBank/DDBJ databases">
        <authorList>
            <person name="Hyden B.L."/>
            <person name="Feng K."/>
            <person name="Yates T."/>
            <person name="Jawdy S."/>
            <person name="Smart L.B."/>
            <person name="Muchero W."/>
        </authorList>
    </citation>
    <scope>NUCLEOTIDE SEQUENCE</scope>
    <source>
        <tissue evidence="1">Shoot tip</tissue>
    </source>
</reference>
<protein>
    <submittedName>
        <fullName evidence="1">Uncharacterized protein</fullName>
    </submittedName>
</protein>
<proteinExistence type="predicted"/>
<reference evidence="1" key="2">
    <citation type="journal article" date="2023" name="Int. J. Mol. Sci.">
        <title>De Novo Assembly and Annotation of 11 Diverse Shrub Willow (Salix) Genomes Reveals Novel Gene Organization in Sex-Linked Regions.</title>
        <authorList>
            <person name="Hyden B."/>
            <person name="Feng K."/>
            <person name="Yates T.B."/>
            <person name="Jawdy S."/>
            <person name="Cereghino C."/>
            <person name="Smart L.B."/>
            <person name="Muchero W."/>
        </authorList>
    </citation>
    <scope>NUCLEOTIDE SEQUENCE [LARGE SCALE GENOMIC DNA]</scope>
    <source>
        <tissue evidence="1">Shoot tip</tissue>
    </source>
</reference>